<keyword evidence="3" id="KW-1185">Reference proteome</keyword>
<dbReference type="Proteomes" id="UP000006906">
    <property type="component" value="Chromosome 3"/>
</dbReference>
<protein>
    <submittedName>
        <fullName evidence="2">Uncharacterized protein</fullName>
    </submittedName>
</protein>
<feature type="region of interest" description="Disordered" evidence="1">
    <location>
        <begin position="169"/>
        <end position="188"/>
    </location>
</feature>
<dbReference type="AlphaFoldDB" id="A0A2K3DVA3"/>
<name>A0A2K3DVA3_CHLRE</name>
<organism evidence="2 3">
    <name type="scientific">Chlamydomonas reinhardtii</name>
    <name type="common">Chlamydomonas smithii</name>
    <dbReference type="NCBI Taxonomy" id="3055"/>
    <lineage>
        <taxon>Eukaryota</taxon>
        <taxon>Viridiplantae</taxon>
        <taxon>Chlorophyta</taxon>
        <taxon>core chlorophytes</taxon>
        <taxon>Chlorophyceae</taxon>
        <taxon>CS clade</taxon>
        <taxon>Chlamydomonadales</taxon>
        <taxon>Chlamydomonadaceae</taxon>
        <taxon>Chlamydomonas</taxon>
    </lineage>
</organism>
<reference evidence="2 3" key="1">
    <citation type="journal article" date="2007" name="Science">
        <title>The Chlamydomonas genome reveals the evolution of key animal and plant functions.</title>
        <authorList>
            <person name="Merchant S.S."/>
            <person name="Prochnik S.E."/>
            <person name="Vallon O."/>
            <person name="Harris E.H."/>
            <person name="Karpowicz S.J."/>
            <person name="Witman G.B."/>
            <person name="Terry A."/>
            <person name="Salamov A."/>
            <person name="Fritz-Laylin L.K."/>
            <person name="Marechal-Drouard L."/>
            <person name="Marshall W.F."/>
            <person name="Qu L.H."/>
            <person name="Nelson D.R."/>
            <person name="Sanderfoot A.A."/>
            <person name="Spalding M.H."/>
            <person name="Kapitonov V.V."/>
            <person name="Ren Q."/>
            <person name="Ferris P."/>
            <person name="Lindquist E."/>
            <person name="Shapiro H."/>
            <person name="Lucas S.M."/>
            <person name="Grimwood J."/>
            <person name="Schmutz J."/>
            <person name="Cardol P."/>
            <person name="Cerutti H."/>
            <person name="Chanfreau G."/>
            <person name="Chen C.L."/>
            <person name="Cognat V."/>
            <person name="Croft M.T."/>
            <person name="Dent R."/>
            <person name="Dutcher S."/>
            <person name="Fernandez E."/>
            <person name="Fukuzawa H."/>
            <person name="Gonzalez-Ballester D."/>
            <person name="Gonzalez-Halphen D."/>
            <person name="Hallmann A."/>
            <person name="Hanikenne M."/>
            <person name="Hippler M."/>
            <person name="Inwood W."/>
            <person name="Jabbari K."/>
            <person name="Kalanon M."/>
            <person name="Kuras R."/>
            <person name="Lefebvre P.A."/>
            <person name="Lemaire S.D."/>
            <person name="Lobanov A.V."/>
            <person name="Lohr M."/>
            <person name="Manuell A."/>
            <person name="Meier I."/>
            <person name="Mets L."/>
            <person name="Mittag M."/>
            <person name="Mittelmeier T."/>
            <person name="Moroney J.V."/>
            <person name="Moseley J."/>
            <person name="Napoli C."/>
            <person name="Nedelcu A.M."/>
            <person name="Niyogi K."/>
            <person name="Novoselov S.V."/>
            <person name="Paulsen I.T."/>
            <person name="Pazour G."/>
            <person name="Purton S."/>
            <person name="Ral J.P."/>
            <person name="Riano-Pachon D.M."/>
            <person name="Riekhof W."/>
            <person name="Rymarquis L."/>
            <person name="Schroda M."/>
            <person name="Stern D."/>
            <person name="Umen J."/>
            <person name="Willows R."/>
            <person name="Wilson N."/>
            <person name="Zimmer S.L."/>
            <person name="Allmer J."/>
            <person name="Balk J."/>
            <person name="Bisova K."/>
            <person name="Chen C.J."/>
            <person name="Elias M."/>
            <person name="Gendler K."/>
            <person name="Hauser C."/>
            <person name="Lamb M.R."/>
            <person name="Ledford H."/>
            <person name="Long J.C."/>
            <person name="Minagawa J."/>
            <person name="Page M.D."/>
            <person name="Pan J."/>
            <person name="Pootakham W."/>
            <person name="Roje S."/>
            <person name="Rose A."/>
            <person name="Stahlberg E."/>
            <person name="Terauchi A.M."/>
            <person name="Yang P."/>
            <person name="Ball S."/>
            <person name="Bowler C."/>
            <person name="Dieckmann C.L."/>
            <person name="Gladyshev V.N."/>
            <person name="Green P."/>
            <person name="Jorgensen R."/>
            <person name="Mayfield S."/>
            <person name="Mueller-Roeber B."/>
            <person name="Rajamani S."/>
            <person name="Sayre R.T."/>
            <person name="Brokstein P."/>
            <person name="Dubchak I."/>
            <person name="Goodstein D."/>
            <person name="Hornick L."/>
            <person name="Huang Y.W."/>
            <person name="Jhaveri J."/>
            <person name="Luo Y."/>
            <person name="Martinez D."/>
            <person name="Ngau W.C."/>
            <person name="Otillar B."/>
            <person name="Poliakov A."/>
            <person name="Porter A."/>
            <person name="Szajkowski L."/>
            <person name="Werner G."/>
            <person name="Zhou K."/>
            <person name="Grigoriev I.V."/>
            <person name="Rokhsar D.S."/>
            <person name="Grossman A.R."/>
        </authorList>
    </citation>
    <scope>NUCLEOTIDE SEQUENCE [LARGE SCALE GENOMIC DNA]</scope>
    <source>
        <strain evidence="3">CC-503</strain>
    </source>
</reference>
<dbReference type="InParanoid" id="A0A2K3DVA3"/>
<evidence type="ECO:0000313" key="3">
    <source>
        <dbReference type="Proteomes" id="UP000006906"/>
    </source>
</evidence>
<dbReference type="Gramene" id="PNW84446">
    <property type="protein sequence ID" value="PNW84446"/>
    <property type="gene ID" value="CHLRE_03g145067v5"/>
</dbReference>
<dbReference type="GeneID" id="5721282"/>
<sequence length="188" mass="19036">MVARGVTGLSRVAAWRLERGIFTSPGAGDMRRARAACERLVLLAADRYPEERRDLAIILLHSGDVPAARRELRAYMAAVNASANSGSVRAAAGGGAGGAGAAVGAGSSVGAGAGYWSGMGGPLGPDPFDLVLCRRLLVTLEGLGVGAGEEAEGLEAEPLSVEATLRLPPPWERAHGGGGGGQALPLTW</sequence>
<dbReference type="KEGG" id="cre:CHLRE_03g145067v5"/>
<gene>
    <name evidence="2" type="ORF">CHLRE_03g145067v5</name>
</gene>
<proteinExistence type="predicted"/>
<dbReference type="RefSeq" id="XP_042925536.1">
    <property type="nucleotide sequence ID" value="XM_043060407.1"/>
</dbReference>
<dbReference type="STRING" id="3055.A0A2K3DVA3"/>
<evidence type="ECO:0000256" key="1">
    <source>
        <dbReference type="SAM" id="MobiDB-lite"/>
    </source>
</evidence>
<accession>A0A2K3DVA3</accession>
<dbReference type="OrthoDB" id="611769at2759"/>
<dbReference type="Pfam" id="PF13371">
    <property type="entry name" value="TPR_9"/>
    <property type="match status" value="1"/>
</dbReference>
<dbReference type="EMBL" id="CM008964">
    <property type="protein sequence ID" value="PNW84446.1"/>
    <property type="molecule type" value="Genomic_DNA"/>
</dbReference>
<evidence type="ECO:0000313" key="2">
    <source>
        <dbReference type="EMBL" id="PNW84446.1"/>
    </source>
</evidence>
<dbReference type="ExpressionAtlas" id="A0A2K3DVA3">
    <property type="expression patterns" value="baseline"/>
</dbReference>